<sequence length="49" mass="5543">AQITNLAVYRKDAQTDVVIRAREVAPEVMKKLLSDHGYQVISVLTRCDQ</sequence>
<evidence type="ECO:0000313" key="2">
    <source>
        <dbReference type="Proteomes" id="UP000005950"/>
    </source>
</evidence>
<dbReference type="EMBL" id="ACCF01000130">
    <property type="protein sequence ID" value="EEF67629.1"/>
    <property type="molecule type" value="Genomic_DNA"/>
</dbReference>
<evidence type="ECO:0000313" key="1">
    <source>
        <dbReference type="EMBL" id="EEF67629.1"/>
    </source>
</evidence>
<protein>
    <submittedName>
        <fullName evidence="1">Uncharacterized protein</fullName>
    </submittedName>
</protein>
<organism evidence="1 2">
    <name type="scientific">Holdemania filiformis DSM 12042</name>
    <dbReference type="NCBI Taxonomy" id="545696"/>
    <lineage>
        <taxon>Bacteria</taxon>
        <taxon>Bacillati</taxon>
        <taxon>Bacillota</taxon>
        <taxon>Erysipelotrichia</taxon>
        <taxon>Erysipelotrichales</taxon>
        <taxon>Erysipelotrichaceae</taxon>
        <taxon>Holdemania</taxon>
    </lineage>
</organism>
<name>B9Y8S7_9FIRM</name>
<reference evidence="1 2" key="1">
    <citation type="submission" date="2008-12" db="EMBL/GenBank/DDBJ databases">
        <authorList>
            <person name="Fulton L."/>
            <person name="Clifton S."/>
            <person name="Fulton B."/>
            <person name="Xu J."/>
            <person name="Minx P."/>
            <person name="Pepin K.H."/>
            <person name="Johnson M."/>
            <person name="Bhonagiri V."/>
            <person name="Nash W.E."/>
            <person name="Mardis E.R."/>
            <person name="Wilson R.K."/>
        </authorList>
    </citation>
    <scope>NUCLEOTIDE SEQUENCE [LARGE SCALE GENOMIC DNA]</scope>
    <source>
        <strain evidence="1 2">DSM 12042</strain>
    </source>
</reference>
<dbReference type="AlphaFoldDB" id="B9Y8S7"/>
<accession>B9Y8S7</accession>
<feature type="non-terminal residue" evidence="1">
    <location>
        <position position="1"/>
    </location>
</feature>
<reference evidence="1 2" key="2">
    <citation type="submission" date="2009-02" db="EMBL/GenBank/DDBJ databases">
        <title>Draft genome sequence of Holdemania filiformis DSM 12042.</title>
        <authorList>
            <person name="Sudarsanam P."/>
            <person name="Ley R."/>
            <person name="Guruge J."/>
            <person name="Turnbaugh P.J."/>
            <person name="Mahowald M."/>
            <person name="Liep D."/>
            <person name="Gordon J."/>
        </authorList>
    </citation>
    <scope>NUCLEOTIDE SEQUENCE [LARGE SCALE GENOMIC DNA]</scope>
    <source>
        <strain evidence="1 2">DSM 12042</strain>
    </source>
</reference>
<proteinExistence type="predicted"/>
<dbReference type="HOGENOM" id="CLU_3128788_0_0_9"/>
<gene>
    <name evidence="1" type="ORF">HOLDEFILI_02226</name>
</gene>
<dbReference type="Proteomes" id="UP000005950">
    <property type="component" value="Unassembled WGS sequence"/>
</dbReference>
<comment type="caution">
    <text evidence="1">The sequence shown here is derived from an EMBL/GenBank/DDBJ whole genome shotgun (WGS) entry which is preliminary data.</text>
</comment>